<dbReference type="RefSeq" id="WP_043682720.1">
    <property type="nucleotide sequence ID" value="NZ_JACHIB010000017.1"/>
</dbReference>
<dbReference type="Gene3D" id="3.10.450.620">
    <property type="entry name" value="JHP933, nucleotidyltransferase-like core domain"/>
    <property type="match status" value="1"/>
</dbReference>
<evidence type="ECO:0008006" key="3">
    <source>
        <dbReference type="Google" id="ProtNLM"/>
    </source>
</evidence>
<sequence>MKENFNHLVELAMRDAGRAHMRPVIEKELLHYDILFALSEAKLLDTLTFQGGTSLRLCHGAPRFSEDLDFAGGPGLNTRKLQDIKQCLEDYLGSRYGLDVRVRAPQIRGMDDGPAEPGHTQIAKWRISIQTAPSRPDLPRQRIKLEVADIPAYTRDIKSLARNYPFLPDGYADVLLGVESLDEIMADKLVSLPACVRYVRHRDIWDLRWLKQQGASPDVALVERKIEDYGEVRYLDKLRAMIDRLGEIVRGTPFTQEMSRFIPQDVQDRTLHRNGFGTFLTNEVQGLLRVVEKALDSGTRADDSSFPM</sequence>
<dbReference type="InterPro" id="IPR014942">
    <property type="entry name" value="AbiEii"/>
</dbReference>
<protein>
    <recommendedName>
        <fullName evidence="3">Nucleotidyl transferase AbiEii/AbiGii toxin family protein</fullName>
    </recommendedName>
</protein>
<reference evidence="1 2" key="1">
    <citation type="submission" date="2020-08" db="EMBL/GenBank/DDBJ databases">
        <title>Genomic Encyclopedia of Type Strains, Phase IV (KMG-IV): sequencing the most valuable type-strain genomes for metagenomic binning, comparative biology and taxonomic classification.</title>
        <authorList>
            <person name="Goeker M."/>
        </authorList>
    </citation>
    <scope>NUCLEOTIDE SEQUENCE [LARGE SCALE GENOMIC DNA]</scope>
    <source>
        <strain evidence="1 2">DSM 12141</strain>
    </source>
</reference>
<evidence type="ECO:0000313" key="1">
    <source>
        <dbReference type="EMBL" id="MBB6084815.1"/>
    </source>
</evidence>
<comment type="caution">
    <text evidence="1">The sequence shown here is derived from an EMBL/GenBank/DDBJ whole genome shotgun (WGS) entry which is preliminary data.</text>
</comment>
<gene>
    <name evidence="1" type="ORF">HNR28_002863</name>
</gene>
<name>A0A7W9WQE0_CASDE</name>
<dbReference type="Pfam" id="PF08843">
    <property type="entry name" value="AbiEii"/>
    <property type="match status" value="1"/>
</dbReference>
<dbReference type="Proteomes" id="UP000541136">
    <property type="component" value="Unassembled WGS sequence"/>
</dbReference>
<organism evidence="1 2">
    <name type="scientific">Castellaniella defragrans</name>
    <name type="common">Alcaligenes defragrans</name>
    <dbReference type="NCBI Taxonomy" id="75697"/>
    <lineage>
        <taxon>Bacteria</taxon>
        <taxon>Pseudomonadati</taxon>
        <taxon>Pseudomonadota</taxon>
        <taxon>Betaproteobacteria</taxon>
        <taxon>Burkholderiales</taxon>
        <taxon>Alcaligenaceae</taxon>
        <taxon>Castellaniella</taxon>
    </lineage>
</organism>
<proteinExistence type="predicted"/>
<evidence type="ECO:0000313" key="2">
    <source>
        <dbReference type="Proteomes" id="UP000541136"/>
    </source>
</evidence>
<dbReference type="EMBL" id="JACHIB010000017">
    <property type="protein sequence ID" value="MBB6084815.1"/>
    <property type="molecule type" value="Genomic_DNA"/>
</dbReference>
<accession>A0A7W9WQE0</accession>
<dbReference type="AlphaFoldDB" id="A0A7W9WQE0"/>